<dbReference type="PANTHER" id="PTHR43899:SF13">
    <property type="entry name" value="RH59310P"/>
    <property type="match status" value="1"/>
</dbReference>
<dbReference type="AlphaFoldDB" id="A0AA97NST6"/>
<dbReference type="EMBL" id="JH793927">
    <property type="protein sequence ID" value="ELQ35655.1"/>
    <property type="molecule type" value="Genomic_DNA"/>
</dbReference>
<gene>
    <name evidence="4" type="ORF">OOU_Y34scaffold00697g54</name>
</gene>
<dbReference type="PANTHER" id="PTHR43899">
    <property type="entry name" value="RH59310P"/>
    <property type="match status" value="1"/>
</dbReference>
<evidence type="ECO:0000256" key="3">
    <source>
        <dbReference type="SAM" id="MobiDB-lite"/>
    </source>
</evidence>
<dbReference type="GO" id="GO:0005783">
    <property type="term" value="C:endoplasmic reticulum"/>
    <property type="evidence" value="ECO:0007669"/>
    <property type="project" value="TreeGrafter"/>
</dbReference>
<evidence type="ECO:0000256" key="2">
    <source>
        <dbReference type="ARBA" id="ARBA00023002"/>
    </source>
</evidence>
<dbReference type="Gene3D" id="3.40.50.720">
    <property type="entry name" value="NAD(P)-binding Rossmann-like Domain"/>
    <property type="match status" value="1"/>
</dbReference>
<proteinExistence type="inferred from homology"/>
<accession>A0AA97NST6</accession>
<dbReference type="GO" id="GO:0016491">
    <property type="term" value="F:oxidoreductase activity"/>
    <property type="evidence" value="ECO:0007669"/>
    <property type="project" value="UniProtKB-KW"/>
</dbReference>
<evidence type="ECO:0000313" key="4">
    <source>
        <dbReference type="EMBL" id="ELQ35655.1"/>
    </source>
</evidence>
<reference evidence="4" key="1">
    <citation type="journal article" date="2012" name="PLoS Genet.">
        <title>Comparative analysis of the genomes of two field isolates of the rice blast fungus Magnaporthe oryzae.</title>
        <authorList>
            <person name="Xue M."/>
            <person name="Yang J."/>
            <person name="Li Z."/>
            <person name="Hu S."/>
            <person name="Yao N."/>
            <person name="Dean R.A."/>
            <person name="Zhao W."/>
            <person name="Shen M."/>
            <person name="Zhang H."/>
            <person name="Li C."/>
            <person name="Liu L."/>
            <person name="Cao L."/>
            <person name="Xu X."/>
            <person name="Xing Y."/>
            <person name="Hsiang T."/>
            <person name="Zhang Z."/>
            <person name="Xu J.R."/>
            <person name="Peng Y.L."/>
        </authorList>
    </citation>
    <scope>NUCLEOTIDE SEQUENCE</scope>
    <source>
        <strain evidence="4">Y34</strain>
    </source>
</reference>
<feature type="region of interest" description="Disordered" evidence="3">
    <location>
        <begin position="175"/>
        <end position="260"/>
    </location>
</feature>
<feature type="compositionally biased region" description="Low complexity" evidence="3">
    <location>
        <begin position="184"/>
        <end position="196"/>
    </location>
</feature>
<dbReference type="Pfam" id="PF00106">
    <property type="entry name" value="adh_short"/>
    <property type="match status" value="1"/>
</dbReference>
<sequence length="724" mass="78017">MDAAASTWHKPPPRRQPTDLLARQDQASSKGPITTEMATCGFWDGDSVLPNDWPGHTCRLEPSLSMYHWCPTSVTKGHRDYKSCAPIAKCHDLYTCYKGCGASKSARDALTVTCSETSLACFVDFLTLSPGTVYSERGCALINEELTRHMLINTLGEDELNKFYETKKLDFPTLTQMTTLEGNTQSQKTTSSPKSTNASPASTLGSSVNNTETSSRSSSRTFQIFQSSTSSSSLPTASSIDSDGAAPGPNSACGLSVSSPSTLSMRPLSSTMMSVTTSETVGLAICSAVAALVLAKAWRLYDFFFCPPKQPLHRYKILGALPTEESTDPSTEYNAWALITGSSAGIGFGYAHYLLSCGFGVVILAHENIPAALEQLRTLHPDMAKKDRIKGFTMDCTTASPTDIKNLISQVSHLPITILINNVGSIPISYPHMRPFWDYDAEGIDACINLNARFMTHMTCLMIPVLRRNVEPSGGRALILNVSSQAHLGMPLLSMYSASKGHVTALSATLAREFRVFGEPIDCLCIVPNEVLSQGNSVAPPGSVVDVDYARMCLERVENAVDSGMTAVMPYWKHYLQAVAAGLIGEARFTTEVMKAMEAKRDALAKVWGSGGPKGNTQQPCRTNVHCLIEKPGKKGGLHGAPRVLVSRNQIYLDFRMRSPGKISLPANLLVSLDSATFFMLGSGYNNPMDAVGIRNVISLAKLLGSGPTYPLVGGSGRIRISVS</sequence>
<dbReference type="PRINTS" id="PR00081">
    <property type="entry name" value="GDHRDH"/>
</dbReference>
<dbReference type="InterPro" id="IPR002347">
    <property type="entry name" value="SDR_fam"/>
</dbReference>
<dbReference type="InterPro" id="IPR036291">
    <property type="entry name" value="NAD(P)-bd_dom_sf"/>
</dbReference>
<evidence type="ECO:0000256" key="1">
    <source>
        <dbReference type="ARBA" id="ARBA00006484"/>
    </source>
</evidence>
<organism evidence="4">
    <name type="scientific">Pyricularia oryzae (strain Y34)</name>
    <name type="common">Rice blast fungus</name>
    <name type="synonym">Magnaporthe oryzae</name>
    <dbReference type="NCBI Taxonomy" id="1143189"/>
    <lineage>
        <taxon>Eukaryota</taxon>
        <taxon>Fungi</taxon>
        <taxon>Dikarya</taxon>
        <taxon>Ascomycota</taxon>
        <taxon>Pezizomycotina</taxon>
        <taxon>Sordariomycetes</taxon>
        <taxon>Sordariomycetidae</taxon>
        <taxon>Magnaporthales</taxon>
        <taxon>Pyriculariaceae</taxon>
        <taxon>Pyricularia</taxon>
    </lineage>
</organism>
<dbReference type="Proteomes" id="UP000011086">
    <property type="component" value="Unassembled WGS sequence"/>
</dbReference>
<dbReference type="SUPFAM" id="SSF51735">
    <property type="entry name" value="NAD(P)-binding Rossmann-fold domains"/>
    <property type="match status" value="1"/>
</dbReference>
<dbReference type="InterPro" id="IPR051019">
    <property type="entry name" value="VLCFA-Steroid_DH"/>
</dbReference>
<name>A0AA97NST6_PYRO3</name>
<feature type="region of interest" description="Disordered" evidence="3">
    <location>
        <begin position="1"/>
        <end position="29"/>
    </location>
</feature>
<feature type="compositionally biased region" description="Low complexity" evidence="3">
    <location>
        <begin position="206"/>
        <end position="243"/>
    </location>
</feature>
<protein>
    <submittedName>
        <fullName evidence="4">Estradiol 17-beta-dehydrogenase 12</fullName>
    </submittedName>
</protein>
<comment type="similarity">
    <text evidence="1">Belongs to the short-chain dehydrogenases/reductases (SDR) family.</text>
</comment>
<dbReference type="CDD" id="cd00117">
    <property type="entry name" value="TFP"/>
    <property type="match status" value="1"/>
</dbReference>
<keyword evidence="2" id="KW-0560">Oxidoreductase</keyword>